<dbReference type="Gene3D" id="1.10.1200.10">
    <property type="entry name" value="ACP-like"/>
    <property type="match status" value="1"/>
</dbReference>
<dbReference type="InterPro" id="IPR042104">
    <property type="entry name" value="PKS_dehydratase_sf"/>
</dbReference>
<comment type="caution">
    <text evidence="4">Lacks conserved residue(s) required for the propagation of feature annotation.</text>
</comment>
<keyword evidence="2" id="KW-0597">Phosphoprotein</keyword>
<evidence type="ECO:0000256" key="2">
    <source>
        <dbReference type="ARBA" id="ARBA00022553"/>
    </source>
</evidence>
<dbReference type="Gene3D" id="3.10.129.110">
    <property type="entry name" value="Polyketide synthase dehydratase"/>
    <property type="match status" value="1"/>
</dbReference>
<dbReference type="InterPro" id="IPR050091">
    <property type="entry name" value="PKS_NRPS_Biosynth_Enz"/>
</dbReference>
<dbReference type="Gene3D" id="3.40.366.10">
    <property type="entry name" value="Malonyl-Coenzyme A Acyl Carrier Protein, domain 2"/>
    <property type="match status" value="1"/>
</dbReference>
<dbReference type="SUPFAM" id="SSF47336">
    <property type="entry name" value="ACP-like"/>
    <property type="match status" value="1"/>
</dbReference>
<dbReference type="SMART" id="SM00823">
    <property type="entry name" value="PKS_PP"/>
    <property type="match status" value="1"/>
</dbReference>
<dbReference type="InterPro" id="IPR001227">
    <property type="entry name" value="Ac_transferase_dom_sf"/>
</dbReference>
<keyword evidence="10" id="KW-1185">Reference proteome</keyword>
<dbReference type="PROSITE" id="PS52004">
    <property type="entry name" value="KS3_2"/>
    <property type="match status" value="1"/>
</dbReference>
<dbReference type="PROSITE" id="PS00012">
    <property type="entry name" value="PHOSPHOPANTETHEINE"/>
    <property type="match status" value="1"/>
</dbReference>
<dbReference type="NCBIfam" id="TIGR04532">
    <property type="entry name" value="PT_fungal_PKS"/>
    <property type="match status" value="1"/>
</dbReference>
<dbReference type="PANTHER" id="PTHR43775">
    <property type="entry name" value="FATTY ACID SYNTHASE"/>
    <property type="match status" value="1"/>
</dbReference>
<evidence type="ECO:0000256" key="5">
    <source>
        <dbReference type="SAM" id="MobiDB-lite"/>
    </source>
</evidence>
<dbReference type="SUPFAM" id="SSF53474">
    <property type="entry name" value="alpha/beta-Hydrolases"/>
    <property type="match status" value="1"/>
</dbReference>
<dbReference type="Gene3D" id="3.30.70.3290">
    <property type="match status" value="1"/>
</dbReference>
<evidence type="ECO:0000313" key="10">
    <source>
        <dbReference type="Proteomes" id="UP001140560"/>
    </source>
</evidence>
<dbReference type="Gene3D" id="3.30.70.250">
    <property type="entry name" value="Malonyl-CoA ACP transacylase, ACP-binding"/>
    <property type="match status" value="1"/>
</dbReference>
<dbReference type="InterPro" id="IPR009081">
    <property type="entry name" value="PP-bd_ACP"/>
</dbReference>
<dbReference type="SUPFAM" id="SSF52151">
    <property type="entry name" value="FabD/lysophospholipase-like"/>
    <property type="match status" value="1"/>
</dbReference>
<dbReference type="GO" id="GO:0004315">
    <property type="term" value="F:3-oxoacyl-[acyl-carrier-protein] synthase activity"/>
    <property type="evidence" value="ECO:0007669"/>
    <property type="project" value="InterPro"/>
</dbReference>
<dbReference type="InterPro" id="IPR014043">
    <property type="entry name" value="Acyl_transferase_dom"/>
</dbReference>
<feature type="region of interest" description="Disordered" evidence="5">
    <location>
        <begin position="1750"/>
        <end position="1782"/>
    </location>
</feature>
<dbReference type="Pfam" id="PF00109">
    <property type="entry name" value="ketoacyl-synt"/>
    <property type="match status" value="1"/>
</dbReference>
<keyword evidence="1" id="KW-0596">Phosphopantetheine</keyword>
<dbReference type="InterPro" id="IPR016039">
    <property type="entry name" value="Thiolase-like"/>
</dbReference>
<name>A0A9W8YA84_9PLEO</name>
<dbReference type="GO" id="GO:0031177">
    <property type="term" value="F:phosphopantetheine binding"/>
    <property type="evidence" value="ECO:0007669"/>
    <property type="project" value="InterPro"/>
</dbReference>
<dbReference type="InterPro" id="IPR030918">
    <property type="entry name" value="PT_fungal_PKS"/>
</dbReference>
<dbReference type="SUPFAM" id="SSF53901">
    <property type="entry name" value="Thiolase-like"/>
    <property type="match status" value="1"/>
</dbReference>
<dbReference type="GO" id="GO:0044550">
    <property type="term" value="P:secondary metabolite biosynthetic process"/>
    <property type="evidence" value="ECO:0007669"/>
    <property type="project" value="TreeGrafter"/>
</dbReference>
<dbReference type="InterPro" id="IPR014031">
    <property type="entry name" value="Ketoacyl_synth_C"/>
</dbReference>
<dbReference type="SMART" id="SM00827">
    <property type="entry name" value="PKS_AT"/>
    <property type="match status" value="1"/>
</dbReference>
<feature type="region of interest" description="C-terminal hotdog fold" evidence="4">
    <location>
        <begin position="1456"/>
        <end position="1605"/>
    </location>
</feature>
<dbReference type="SMART" id="SM00825">
    <property type="entry name" value="PKS_KS"/>
    <property type="match status" value="1"/>
</dbReference>
<feature type="region of interest" description="N-terminal hotdog fold" evidence="4">
    <location>
        <begin position="1288"/>
        <end position="1427"/>
    </location>
</feature>
<dbReference type="Pfam" id="PF16073">
    <property type="entry name" value="SAT"/>
    <property type="match status" value="1"/>
</dbReference>
<evidence type="ECO:0000313" key="9">
    <source>
        <dbReference type="EMBL" id="KAJ4371955.1"/>
    </source>
</evidence>
<dbReference type="OrthoDB" id="329835at2759"/>
<feature type="domain" description="PKS/mFAS DH" evidence="8">
    <location>
        <begin position="1288"/>
        <end position="1605"/>
    </location>
</feature>
<evidence type="ECO:0000259" key="6">
    <source>
        <dbReference type="PROSITE" id="PS50075"/>
    </source>
</evidence>
<dbReference type="InterPro" id="IPR020806">
    <property type="entry name" value="PKS_PP-bd"/>
</dbReference>
<dbReference type="PROSITE" id="PS52019">
    <property type="entry name" value="PKS_MFAS_DH"/>
    <property type="match status" value="1"/>
</dbReference>
<dbReference type="PROSITE" id="PS50075">
    <property type="entry name" value="CARRIER"/>
    <property type="match status" value="1"/>
</dbReference>
<evidence type="ECO:0000256" key="3">
    <source>
        <dbReference type="ARBA" id="ARBA00022679"/>
    </source>
</evidence>
<protein>
    <submittedName>
        <fullName evidence="9">Non-reducing polyketide synthase curS2</fullName>
    </submittedName>
</protein>
<dbReference type="GO" id="GO:0006633">
    <property type="term" value="P:fatty acid biosynthetic process"/>
    <property type="evidence" value="ECO:0007669"/>
    <property type="project" value="InterPro"/>
</dbReference>
<dbReference type="InterPro" id="IPR032088">
    <property type="entry name" value="SAT"/>
</dbReference>
<dbReference type="InterPro" id="IPR001031">
    <property type="entry name" value="Thioesterase"/>
</dbReference>
<feature type="domain" description="Carrier" evidence="6">
    <location>
        <begin position="1654"/>
        <end position="1730"/>
    </location>
</feature>
<dbReference type="Gene3D" id="3.40.50.1820">
    <property type="entry name" value="alpha/beta hydrolase"/>
    <property type="match status" value="1"/>
</dbReference>
<evidence type="ECO:0000259" key="8">
    <source>
        <dbReference type="PROSITE" id="PS52019"/>
    </source>
</evidence>
<sequence length="2095" mass="226812">MGSTQPTVLLFGDVTDPWVEGMDYVCGQATTTPWLQQFLDDLFSAFKQEVKNMDRFLRDSFGAASSFKELVQRYRHSGDQVGMVQALLLYTVRAALLLKTAHSEPLLLNPGESKSETHLVGISAGIFNAVAMATSANFSSLYDACLEAGRIWARMCDLTVTRSRALEDRSGAWGYAVVGVPADKLEKILEQFQRSKGVPSSKRVKIGITGYRWSTIIGPPSVLELIFNQCSELKNAPKNELSGIRAMQHGLDVSEADIDYAVGTSQLLSTPLRPGYKVWGITGHDAKATSYSNWGHLLRAAALQTLSQRLNIEQTVNKLSADLGSSQHIDVKLMGPSGHATYLADVLKTGLGMLTRHVSIDDDLAAQTASQRLREGAIAIVGMSGRGPSSENLDELWNIIEKGQDCHQEIPADRFDLDEYYCPKHGRARAGETGCQMSCKHGCFIKNPGHFDPKFFHISPREALLMDPVARLFLMSAYEALEKAGYSAGQTRTTDPDKIAVFLGTSADDWYKVSHAALGCDAYTLQSMQRAFGPGRLAFQMKWEGPSYALDSACASATSAIHLARMSLLSGDIDMAVAGATNVLSDPHSFTLLSKAGVLSDTGNCKTYRDDADGYCRADFSGAVVLKRLEDAIAHNDNILAVIASSARNHSGNAPSITTSDANAQERLFNKALRNAQLAPNDVSYVEMHGTGTQVGDKAEMGAVSKVFAPRPAGRPLHVGAIKANIGHSEAAAGMASVLKSVLMLQKGILPPQAGMPHGMNPNVAKHVQGGESGIVIPTKPTEFKWAADTPKRILVNNFDAAGGNACVILEEYKQDVDRQREEDPRSTHVITTSARTQGSYLANMRRLVDYLHSNPDARIQDVAYSTTARRVHHSFRFAFAASTLQKAINELDAEIQRASQTAPFKSTHADVVFTFTGQGSHYAGMGAELYVTSPIFRKTVDLCVSLCAASKFPAFLDIITDRNVDVSTKDASQIQLAVVTLEIGLTAFWRSAGIVPTMVMGHSLGEYAALHAAGVLSLVDTLYLVGQRAKLLLQRCKPNTCAMLSIAASEASVRSRLAQLKGSSCDVACINSTSATVVSGKADDLAKIQADIAAQEPKTRTMMLPMPFAFHSFQMDEILKDYKAIASGVTYSAPKIPVASTLLASVVKETGVFNEDYLVKQTRQAVNFAGALNVVKPMLKNPFWLEIGPGPVCSSFVRATLSPVATKINHTIDANTSNWASISKSLAMAHMSGVDVDWLALHQEYESNLELLSLPTYAWDVKDYWITHTDKRNALVAAESPAAAPTEAFLGTTAQYLVDKTLSPQVQVTFRADISQHGFMGLVDGHKMQDIGLASGSVFSDAAASLAKYALEYSGKKDVDVTYLTFHEPALLAPLTRDLVGNDGTLFSTATMESPSADTVLVTFKATGKRGEAHDLGSMKVTYRNPAKAQAELDRVSFFVKSKMEERIRLSKEGSGHRLQPGVFYALFANAVEFSPDFRGVQEAYVASDFQEAAATIVLPSDPAGTHFTSSPYWGEGLLHLAGFMVNGNPAKSPQSTFVVMGYDYVEQLAPVEPGKQYLTYTRITRWEKDTAFCAAYVFDPETSKIVMHAVDLRYQEFKTATWRHILSGQHGNVPQHQPRAHKSVKVQAHTEPSVSVAPVEQQVSNVESGNETADAGVFQVIVDVLATSTGSDPSDFTDDTLIADVGVDSIMAIEVVAALKDVGVDMPAGFVFEYPTIGDLRREFGGGNNEATDAIVQSVETTEDVIQVDDVPTTSSSESGDALSLTPDGSPEESASSSASSIVHIDKNLLTPALEQELDLSPSPTVRITLLQGRAKSDKTPLYMIADGTGSVAVYLHLPGFKSKQAVYGIDSPYLRCPSRLTSKVGLEQVAKLIVDALIKARPEGPFLIGGYSAGSLVGYEVSRQLAAAGRKVEGLLLIDMCCPRSKQKDQSTLLAEDEFSYAVFEAAVNKDGLWRSLRSSRDHFRAFFVAMNQYTPKPMTAKERPAKTAIIWAEKGIVNRVSDDAALIKKLEKQGVPTKAYPGYMEDPKLGTFACIVPDKGENIGPNGWDKYTGGEVMAMSVDGDHFELPMPKHVHLLQAQMEKALAYFGSN</sequence>
<dbReference type="InterPro" id="IPR016036">
    <property type="entry name" value="Malonyl_transacylase_ACP-bd"/>
</dbReference>
<organism evidence="9 10">
    <name type="scientific">Neocucurbitaria cava</name>
    <dbReference type="NCBI Taxonomy" id="798079"/>
    <lineage>
        <taxon>Eukaryota</taxon>
        <taxon>Fungi</taxon>
        <taxon>Dikarya</taxon>
        <taxon>Ascomycota</taxon>
        <taxon>Pezizomycotina</taxon>
        <taxon>Dothideomycetes</taxon>
        <taxon>Pleosporomycetidae</taxon>
        <taxon>Pleosporales</taxon>
        <taxon>Pleosporineae</taxon>
        <taxon>Cucurbitariaceae</taxon>
        <taxon>Neocucurbitaria</taxon>
    </lineage>
</organism>
<dbReference type="InterPro" id="IPR014030">
    <property type="entry name" value="Ketoacyl_synth_N"/>
</dbReference>
<reference evidence="9" key="1">
    <citation type="submission" date="2022-10" db="EMBL/GenBank/DDBJ databases">
        <title>Tapping the CABI collections for fungal endophytes: first genome assemblies for Collariella, Neodidymelliopsis, Ascochyta clinopodiicola, Didymella pomorum, Didymosphaeria variabile, Neocosmospora piperis and Neocucurbitaria cava.</title>
        <authorList>
            <person name="Hill R."/>
        </authorList>
    </citation>
    <scope>NUCLEOTIDE SEQUENCE</scope>
    <source>
        <strain evidence="9">IMI 356814</strain>
    </source>
</reference>
<dbReference type="PANTHER" id="PTHR43775:SF37">
    <property type="entry name" value="SI:DKEY-61P9.11"/>
    <property type="match status" value="1"/>
</dbReference>
<dbReference type="Pfam" id="PF00698">
    <property type="entry name" value="Acyl_transf_1"/>
    <property type="match status" value="1"/>
</dbReference>
<evidence type="ECO:0000256" key="4">
    <source>
        <dbReference type="PROSITE-ProRule" id="PRU01363"/>
    </source>
</evidence>
<dbReference type="GO" id="GO:0004312">
    <property type="term" value="F:fatty acid synthase activity"/>
    <property type="evidence" value="ECO:0007669"/>
    <property type="project" value="TreeGrafter"/>
</dbReference>
<dbReference type="InterPro" id="IPR018201">
    <property type="entry name" value="Ketoacyl_synth_AS"/>
</dbReference>
<dbReference type="Pfam" id="PF22621">
    <property type="entry name" value="CurL-like_PKS_C"/>
    <property type="match status" value="1"/>
</dbReference>
<comment type="caution">
    <text evidence="9">The sequence shown here is derived from an EMBL/GenBank/DDBJ whole genome shotgun (WGS) entry which is preliminary data.</text>
</comment>
<dbReference type="InterPro" id="IPR016035">
    <property type="entry name" value="Acyl_Trfase/lysoPLipase"/>
</dbReference>
<feature type="domain" description="Ketosynthase family 3 (KS3)" evidence="7">
    <location>
        <begin position="375"/>
        <end position="812"/>
    </location>
</feature>
<gene>
    <name evidence="9" type="primary">CURS2</name>
    <name evidence="9" type="ORF">N0V83_003728</name>
</gene>
<accession>A0A9W8YA84</accession>
<dbReference type="SUPFAM" id="SSF55048">
    <property type="entry name" value="Probable ACP-binding domain of malonyl-CoA ACP transacylase"/>
    <property type="match status" value="1"/>
</dbReference>
<dbReference type="SMART" id="SM01294">
    <property type="entry name" value="PKS_PP_betabranch"/>
    <property type="match status" value="1"/>
</dbReference>
<dbReference type="InterPro" id="IPR036736">
    <property type="entry name" value="ACP-like_sf"/>
</dbReference>
<dbReference type="Pfam" id="PF02801">
    <property type="entry name" value="Ketoacyl-synt_C"/>
    <property type="match status" value="1"/>
</dbReference>
<dbReference type="InterPro" id="IPR029058">
    <property type="entry name" value="AB_hydrolase_fold"/>
</dbReference>
<dbReference type="Gene3D" id="3.40.47.10">
    <property type="match status" value="1"/>
</dbReference>
<evidence type="ECO:0000256" key="1">
    <source>
        <dbReference type="ARBA" id="ARBA00022450"/>
    </source>
</evidence>
<dbReference type="Pfam" id="PF00975">
    <property type="entry name" value="Thioesterase"/>
    <property type="match status" value="1"/>
</dbReference>
<dbReference type="Proteomes" id="UP001140560">
    <property type="component" value="Unassembled WGS sequence"/>
</dbReference>
<keyword evidence="3" id="KW-0808">Transferase</keyword>
<dbReference type="InterPro" id="IPR049900">
    <property type="entry name" value="PKS_mFAS_DH"/>
</dbReference>
<dbReference type="Pfam" id="PF00550">
    <property type="entry name" value="PP-binding"/>
    <property type="match status" value="1"/>
</dbReference>
<evidence type="ECO:0000259" key="7">
    <source>
        <dbReference type="PROSITE" id="PS52004"/>
    </source>
</evidence>
<dbReference type="PROSITE" id="PS00606">
    <property type="entry name" value="KS3_1"/>
    <property type="match status" value="1"/>
</dbReference>
<dbReference type="CDD" id="cd00833">
    <property type="entry name" value="PKS"/>
    <property type="match status" value="1"/>
</dbReference>
<dbReference type="EMBL" id="JAPEUY010000006">
    <property type="protein sequence ID" value="KAJ4371955.1"/>
    <property type="molecule type" value="Genomic_DNA"/>
</dbReference>
<proteinExistence type="predicted"/>
<dbReference type="InterPro" id="IPR006162">
    <property type="entry name" value="Ppantetheine_attach_site"/>
</dbReference>
<dbReference type="InterPro" id="IPR020841">
    <property type="entry name" value="PKS_Beta-ketoAc_synthase_dom"/>
</dbReference>